<gene>
    <name evidence="2" type="ORF">L227DRAFT_177002</name>
</gene>
<name>A0A5C2S6G3_9APHY</name>
<dbReference type="Proteomes" id="UP000313359">
    <property type="component" value="Unassembled WGS sequence"/>
</dbReference>
<protein>
    <submittedName>
        <fullName evidence="2">Uncharacterized protein</fullName>
    </submittedName>
</protein>
<reference evidence="2" key="1">
    <citation type="journal article" date="2018" name="Genome Biol. Evol.">
        <title>Genomics and development of Lentinus tigrinus, a white-rot wood-decaying mushroom with dimorphic fruiting bodies.</title>
        <authorList>
            <person name="Wu B."/>
            <person name="Xu Z."/>
            <person name="Knudson A."/>
            <person name="Carlson A."/>
            <person name="Chen N."/>
            <person name="Kovaka S."/>
            <person name="LaButti K."/>
            <person name="Lipzen A."/>
            <person name="Pennachio C."/>
            <person name="Riley R."/>
            <person name="Schakwitz W."/>
            <person name="Umezawa K."/>
            <person name="Ohm R.A."/>
            <person name="Grigoriev I.V."/>
            <person name="Nagy L.G."/>
            <person name="Gibbons J."/>
            <person name="Hibbett D."/>
        </authorList>
    </citation>
    <scope>NUCLEOTIDE SEQUENCE [LARGE SCALE GENOMIC DNA]</scope>
    <source>
        <strain evidence="2">ALCF2SS1-6</strain>
    </source>
</reference>
<dbReference type="EMBL" id="ML122273">
    <property type="protein sequence ID" value="RPD58787.1"/>
    <property type="molecule type" value="Genomic_DNA"/>
</dbReference>
<dbReference type="AlphaFoldDB" id="A0A5C2S6G3"/>
<feature type="compositionally biased region" description="Polar residues" evidence="1">
    <location>
        <begin position="26"/>
        <end position="37"/>
    </location>
</feature>
<proteinExistence type="predicted"/>
<organism evidence="2 3">
    <name type="scientific">Lentinus tigrinus ALCF2SS1-6</name>
    <dbReference type="NCBI Taxonomy" id="1328759"/>
    <lineage>
        <taxon>Eukaryota</taxon>
        <taxon>Fungi</taxon>
        <taxon>Dikarya</taxon>
        <taxon>Basidiomycota</taxon>
        <taxon>Agaricomycotina</taxon>
        <taxon>Agaricomycetes</taxon>
        <taxon>Polyporales</taxon>
        <taxon>Polyporaceae</taxon>
        <taxon>Lentinus</taxon>
    </lineage>
</organism>
<keyword evidence="3" id="KW-1185">Reference proteome</keyword>
<evidence type="ECO:0000256" key="1">
    <source>
        <dbReference type="SAM" id="MobiDB-lite"/>
    </source>
</evidence>
<feature type="region of interest" description="Disordered" evidence="1">
    <location>
        <begin position="1"/>
        <end position="44"/>
    </location>
</feature>
<sequence>MSAYRMSDTSNKVSNSSTPSSGVAALQTNEPSTQSGSLPPRPWPKQGLAMHFSAVGSLDNDSYDGVGAKFREYALYARPTSSRYISFWSSTLQLILSALTSIQSPALANIVVV</sequence>
<evidence type="ECO:0000313" key="3">
    <source>
        <dbReference type="Proteomes" id="UP000313359"/>
    </source>
</evidence>
<evidence type="ECO:0000313" key="2">
    <source>
        <dbReference type="EMBL" id="RPD58787.1"/>
    </source>
</evidence>
<accession>A0A5C2S6G3</accession>
<feature type="compositionally biased region" description="Low complexity" evidence="1">
    <location>
        <begin position="9"/>
        <end position="21"/>
    </location>
</feature>